<dbReference type="EMBL" id="GBXM01069203">
    <property type="protein sequence ID" value="JAH39374.1"/>
    <property type="molecule type" value="Transcribed_RNA"/>
</dbReference>
<organism evidence="1">
    <name type="scientific">Anguilla anguilla</name>
    <name type="common">European freshwater eel</name>
    <name type="synonym">Muraena anguilla</name>
    <dbReference type="NCBI Taxonomy" id="7936"/>
    <lineage>
        <taxon>Eukaryota</taxon>
        <taxon>Metazoa</taxon>
        <taxon>Chordata</taxon>
        <taxon>Craniata</taxon>
        <taxon>Vertebrata</taxon>
        <taxon>Euteleostomi</taxon>
        <taxon>Actinopterygii</taxon>
        <taxon>Neopterygii</taxon>
        <taxon>Teleostei</taxon>
        <taxon>Anguilliformes</taxon>
        <taxon>Anguillidae</taxon>
        <taxon>Anguilla</taxon>
    </lineage>
</organism>
<name>A0A0E9SDC8_ANGAN</name>
<proteinExistence type="predicted"/>
<accession>A0A0E9SDC8</accession>
<protein>
    <submittedName>
        <fullName evidence="1">Uncharacterized protein</fullName>
    </submittedName>
</protein>
<reference evidence="1" key="2">
    <citation type="journal article" date="2015" name="Fish Shellfish Immunol.">
        <title>Early steps in the European eel (Anguilla anguilla)-Vibrio vulnificus interaction in the gills: Role of the RtxA13 toxin.</title>
        <authorList>
            <person name="Callol A."/>
            <person name="Pajuelo D."/>
            <person name="Ebbesson L."/>
            <person name="Teles M."/>
            <person name="MacKenzie S."/>
            <person name="Amaro C."/>
        </authorList>
    </citation>
    <scope>NUCLEOTIDE SEQUENCE</scope>
</reference>
<dbReference type="AlphaFoldDB" id="A0A0E9SDC8"/>
<evidence type="ECO:0000313" key="1">
    <source>
        <dbReference type="EMBL" id="JAH39374.1"/>
    </source>
</evidence>
<reference evidence="1" key="1">
    <citation type="submission" date="2014-11" db="EMBL/GenBank/DDBJ databases">
        <authorList>
            <person name="Amaro Gonzalez C."/>
        </authorList>
    </citation>
    <scope>NUCLEOTIDE SEQUENCE</scope>
</reference>
<sequence>MTSILLRTSVMSCTNMLPCLDFCACSKLHVSFKLASLYSILVFIALLSRAHYTTIRLLEPLATPKEVGGENGLWKMNKNQKGLGLQHEQEEIIHSTGGPVNQRQNKAKP</sequence>